<dbReference type="Pfam" id="PF00106">
    <property type="entry name" value="adh_short"/>
    <property type="match status" value="1"/>
</dbReference>
<dbReference type="InterPro" id="IPR002347">
    <property type="entry name" value="SDR_fam"/>
</dbReference>
<evidence type="ECO:0000313" key="4">
    <source>
        <dbReference type="EMBL" id="AUM12424.1"/>
    </source>
</evidence>
<organism evidence="4 5">
    <name type="scientific">Ketobacter alkanivorans</name>
    <dbReference type="NCBI Taxonomy" id="1917421"/>
    <lineage>
        <taxon>Bacteria</taxon>
        <taxon>Pseudomonadati</taxon>
        <taxon>Pseudomonadota</taxon>
        <taxon>Gammaproteobacteria</taxon>
        <taxon>Pseudomonadales</taxon>
        <taxon>Ketobacteraceae</taxon>
        <taxon>Ketobacter</taxon>
    </lineage>
</organism>
<dbReference type="AlphaFoldDB" id="A0A2K9LNP8"/>
<dbReference type="KEGG" id="kak:Kalk_08335"/>
<evidence type="ECO:0000256" key="1">
    <source>
        <dbReference type="ARBA" id="ARBA00006484"/>
    </source>
</evidence>
<dbReference type="InterPro" id="IPR036291">
    <property type="entry name" value="NAD(P)-bd_dom_sf"/>
</dbReference>
<evidence type="ECO:0000256" key="2">
    <source>
        <dbReference type="ARBA" id="ARBA00023002"/>
    </source>
</evidence>
<dbReference type="PRINTS" id="PR00081">
    <property type="entry name" value="GDHRDH"/>
</dbReference>
<evidence type="ECO:0000256" key="3">
    <source>
        <dbReference type="RuleBase" id="RU000363"/>
    </source>
</evidence>
<reference evidence="5" key="1">
    <citation type="submission" date="2017-08" db="EMBL/GenBank/DDBJ databases">
        <title>Direct submision.</title>
        <authorList>
            <person name="Kim S.-J."/>
            <person name="Rhee S.-K."/>
        </authorList>
    </citation>
    <scope>NUCLEOTIDE SEQUENCE [LARGE SCALE GENOMIC DNA]</scope>
    <source>
        <strain evidence="5">GI5</strain>
    </source>
</reference>
<dbReference type="GO" id="GO:0016491">
    <property type="term" value="F:oxidoreductase activity"/>
    <property type="evidence" value="ECO:0007669"/>
    <property type="project" value="UniProtKB-KW"/>
</dbReference>
<dbReference type="Gene3D" id="3.40.50.720">
    <property type="entry name" value="NAD(P)-binding Rossmann-like Domain"/>
    <property type="match status" value="1"/>
</dbReference>
<accession>A0A2K9LNP8</accession>
<sequence length="247" mass="26053">MIQTVAITGASSGIGKALAYEFASRGADLALMARRMDVLEELAADIKTRYPKVKSYCIELDVAQTESILPALEQAKALLGSLDCVIANAGITGVNKTGAGDFSKDQRVIQVNLIGGMATVDGAARIFREQGRGKVVGISSVSAFKGIPGSAAYSASKAGFSNYLDATRIELRKHKIDVIAVHPGFVKTDIAPNMDKYPFVITAEKAARDIVSGIVKGTSNIIVPALPWAVLGRVMPMLPDSVIAKAF</sequence>
<keyword evidence="2" id="KW-0560">Oxidoreductase</keyword>
<dbReference type="EMBL" id="CP022684">
    <property type="protein sequence ID" value="AUM12424.1"/>
    <property type="molecule type" value="Genomic_DNA"/>
</dbReference>
<evidence type="ECO:0000313" key="5">
    <source>
        <dbReference type="Proteomes" id="UP000235116"/>
    </source>
</evidence>
<proteinExistence type="inferred from homology"/>
<gene>
    <name evidence="4" type="ORF">Kalk_08335</name>
</gene>
<dbReference type="SUPFAM" id="SSF51735">
    <property type="entry name" value="NAD(P)-binding Rossmann-fold domains"/>
    <property type="match status" value="1"/>
</dbReference>
<dbReference type="PANTHER" id="PTHR44196">
    <property type="entry name" value="DEHYDROGENASE/REDUCTASE SDR FAMILY MEMBER 7B"/>
    <property type="match status" value="1"/>
</dbReference>
<protein>
    <submittedName>
        <fullName evidence="4">Short-chain dehydrogenase</fullName>
    </submittedName>
</protein>
<dbReference type="Proteomes" id="UP000235116">
    <property type="component" value="Chromosome"/>
</dbReference>
<dbReference type="PRINTS" id="PR00080">
    <property type="entry name" value="SDRFAMILY"/>
</dbReference>
<comment type="similarity">
    <text evidence="1 3">Belongs to the short-chain dehydrogenases/reductases (SDR) family.</text>
</comment>
<dbReference type="GO" id="GO:0016020">
    <property type="term" value="C:membrane"/>
    <property type="evidence" value="ECO:0007669"/>
    <property type="project" value="TreeGrafter"/>
</dbReference>
<dbReference type="PANTHER" id="PTHR44196:SF1">
    <property type="entry name" value="DEHYDROGENASE_REDUCTASE SDR FAMILY MEMBER 7B"/>
    <property type="match status" value="1"/>
</dbReference>
<dbReference type="RefSeq" id="WP_101893790.1">
    <property type="nucleotide sequence ID" value="NZ_CP022684.1"/>
</dbReference>
<keyword evidence="5" id="KW-1185">Reference proteome</keyword>
<name>A0A2K9LNP8_9GAMM</name>
<dbReference type="OrthoDB" id="335726at2"/>